<organism evidence="7">
    <name type="scientific">Selaginella moellendorffii</name>
    <name type="common">Spikemoss</name>
    <dbReference type="NCBI Taxonomy" id="88036"/>
    <lineage>
        <taxon>Eukaryota</taxon>
        <taxon>Viridiplantae</taxon>
        <taxon>Streptophyta</taxon>
        <taxon>Embryophyta</taxon>
        <taxon>Tracheophyta</taxon>
        <taxon>Lycopodiopsida</taxon>
        <taxon>Selaginellales</taxon>
        <taxon>Selaginellaceae</taxon>
        <taxon>Selaginella</taxon>
    </lineage>
</organism>
<dbReference type="InterPro" id="IPR020119">
    <property type="entry name" value="PsdUridine_synth_TruD_CS"/>
</dbReference>
<evidence type="ECO:0000256" key="4">
    <source>
        <dbReference type="SAM" id="MobiDB-lite"/>
    </source>
</evidence>
<dbReference type="PROSITE" id="PS50984">
    <property type="entry name" value="TRUD"/>
    <property type="match status" value="1"/>
</dbReference>
<dbReference type="KEGG" id="smo:SELMODRAFT_439240"/>
<dbReference type="PANTHER" id="PTHR13326">
    <property type="entry name" value="TRNA PSEUDOURIDINE SYNTHASE D"/>
    <property type="match status" value="1"/>
</dbReference>
<dbReference type="OMA" id="WINYFGH"/>
<dbReference type="Pfam" id="PF01142">
    <property type="entry name" value="TruD"/>
    <property type="match status" value="1"/>
</dbReference>
<evidence type="ECO:0000256" key="2">
    <source>
        <dbReference type="ARBA" id="ARBA00022694"/>
    </source>
</evidence>
<dbReference type="SUPFAM" id="SSF55120">
    <property type="entry name" value="Pseudouridine synthase"/>
    <property type="match status" value="1"/>
</dbReference>
<comment type="similarity">
    <text evidence="1">Belongs to the pseudouridine synthase TruD family.</text>
</comment>
<dbReference type="GO" id="GO:0005634">
    <property type="term" value="C:nucleus"/>
    <property type="evidence" value="ECO:0000318"/>
    <property type="project" value="GO_Central"/>
</dbReference>
<dbReference type="GO" id="GO:0003723">
    <property type="term" value="F:RNA binding"/>
    <property type="evidence" value="ECO:0007669"/>
    <property type="project" value="InterPro"/>
</dbReference>
<dbReference type="AlphaFoldDB" id="D8R301"/>
<feature type="domain" description="TRUD" evidence="5">
    <location>
        <begin position="310"/>
        <end position="577"/>
    </location>
</feature>
<protein>
    <recommendedName>
        <fullName evidence="5">TRUD domain-containing protein</fullName>
    </recommendedName>
</protein>
<gene>
    <name evidence="6" type="ORF">SELMODRAFT_439240</name>
</gene>
<dbReference type="InterPro" id="IPR042214">
    <property type="entry name" value="TruD_catalytic"/>
</dbReference>
<dbReference type="InterPro" id="IPR001656">
    <property type="entry name" value="PsdUridine_synth_TruD"/>
</dbReference>
<dbReference type="eggNOG" id="KOG2339">
    <property type="taxonomic scope" value="Eukaryota"/>
</dbReference>
<dbReference type="GO" id="GO:0001522">
    <property type="term" value="P:pseudouridine synthesis"/>
    <property type="evidence" value="ECO:0000318"/>
    <property type="project" value="GO_Central"/>
</dbReference>
<feature type="region of interest" description="Disordered" evidence="4">
    <location>
        <begin position="146"/>
        <end position="184"/>
    </location>
</feature>
<dbReference type="Gramene" id="EFJ33192">
    <property type="protein sequence ID" value="EFJ33192"/>
    <property type="gene ID" value="SELMODRAFT_439240"/>
</dbReference>
<dbReference type="FunFam" id="3.30.2350.20:FF:000003">
    <property type="entry name" value="Pseudouridylate synthase 7 homolog"/>
    <property type="match status" value="1"/>
</dbReference>
<dbReference type="InterPro" id="IPR020103">
    <property type="entry name" value="PsdUridine_synth_cat_dom_sf"/>
</dbReference>
<dbReference type="HOGENOM" id="CLU_005281_0_2_1"/>
<dbReference type="InterPro" id="IPR011760">
    <property type="entry name" value="PsdUridine_synth_TruD_insert"/>
</dbReference>
<dbReference type="InParanoid" id="D8R301"/>
<accession>D8R301</accession>
<dbReference type="PANTHER" id="PTHR13326:SF21">
    <property type="entry name" value="PSEUDOURIDYLATE SYNTHASE PUS7L"/>
    <property type="match status" value="1"/>
</dbReference>
<evidence type="ECO:0000256" key="3">
    <source>
        <dbReference type="ARBA" id="ARBA00023235"/>
    </source>
</evidence>
<evidence type="ECO:0000256" key="1">
    <source>
        <dbReference type="ARBA" id="ARBA00007953"/>
    </source>
</evidence>
<keyword evidence="3" id="KW-0413">Isomerase</keyword>
<name>D8R301_SELML</name>
<dbReference type="NCBIfam" id="TIGR00094">
    <property type="entry name" value="tRNA_TruD_broad"/>
    <property type="match status" value="1"/>
</dbReference>
<evidence type="ECO:0000313" key="7">
    <source>
        <dbReference type="Proteomes" id="UP000001514"/>
    </source>
</evidence>
<evidence type="ECO:0000313" key="6">
    <source>
        <dbReference type="EMBL" id="EFJ33192.1"/>
    </source>
</evidence>
<dbReference type="PROSITE" id="PS01268">
    <property type="entry name" value="UPF0024"/>
    <property type="match status" value="1"/>
</dbReference>
<dbReference type="STRING" id="88036.D8R301"/>
<keyword evidence="2" id="KW-0819">tRNA processing</keyword>
<reference evidence="6 7" key="1">
    <citation type="journal article" date="2011" name="Science">
        <title>The Selaginella genome identifies genetic changes associated with the evolution of vascular plants.</title>
        <authorList>
            <person name="Banks J.A."/>
            <person name="Nishiyama T."/>
            <person name="Hasebe M."/>
            <person name="Bowman J.L."/>
            <person name="Gribskov M."/>
            <person name="dePamphilis C."/>
            <person name="Albert V.A."/>
            <person name="Aono N."/>
            <person name="Aoyama T."/>
            <person name="Ambrose B.A."/>
            <person name="Ashton N.W."/>
            <person name="Axtell M.J."/>
            <person name="Barker E."/>
            <person name="Barker M.S."/>
            <person name="Bennetzen J.L."/>
            <person name="Bonawitz N.D."/>
            <person name="Chapple C."/>
            <person name="Cheng C."/>
            <person name="Correa L.G."/>
            <person name="Dacre M."/>
            <person name="DeBarry J."/>
            <person name="Dreyer I."/>
            <person name="Elias M."/>
            <person name="Engstrom E.M."/>
            <person name="Estelle M."/>
            <person name="Feng L."/>
            <person name="Finet C."/>
            <person name="Floyd S.K."/>
            <person name="Frommer W.B."/>
            <person name="Fujita T."/>
            <person name="Gramzow L."/>
            <person name="Gutensohn M."/>
            <person name="Harholt J."/>
            <person name="Hattori M."/>
            <person name="Heyl A."/>
            <person name="Hirai T."/>
            <person name="Hiwatashi Y."/>
            <person name="Ishikawa M."/>
            <person name="Iwata M."/>
            <person name="Karol K.G."/>
            <person name="Koehler B."/>
            <person name="Kolukisaoglu U."/>
            <person name="Kubo M."/>
            <person name="Kurata T."/>
            <person name="Lalonde S."/>
            <person name="Li K."/>
            <person name="Li Y."/>
            <person name="Litt A."/>
            <person name="Lyons E."/>
            <person name="Manning G."/>
            <person name="Maruyama T."/>
            <person name="Michael T.P."/>
            <person name="Mikami K."/>
            <person name="Miyazaki S."/>
            <person name="Morinaga S."/>
            <person name="Murata T."/>
            <person name="Mueller-Roeber B."/>
            <person name="Nelson D.R."/>
            <person name="Obara M."/>
            <person name="Oguri Y."/>
            <person name="Olmstead R.G."/>
            <person name="Onodera N."/>
            <person name="Petersen B.L."/>
            <person name="Pils B."/>
            <person name="Prigge M."/>
            <person name="Rensing S.A."/>
            <person name="Riano-Pachon D.M."/>
            <person name="Roberts A.W."/>
            <person name="Sato Y."/>
            <person name="Scheller H.V."/>
            <person name="Schulz B."/>
            <person name="Schulz C."/>
            <person name="Shakirov E.V."/>
            <person name="Shibagaki N."/>
            <person name="Shinohara N."/>
            <person name="Shippen D.E."/>
            <person name="Soerensen I."/>
            <person name="Sotooka R."/>
            <person name="Sugimoto N."/>
            <person name="Sugita M."/>
            <person name="Sumikawa N."/>
            <person name="Tanurdzic M."/>
            <person name="Theissen G."/>
            <person name="Ulvskov P."/>
            <person name="Wakazuki S."/>
            <person name="Weng J.K."/>
            <person name="Willats W.W."/>
            <person name="Wipf D."/>
            <person name="Wolf P.G."/>
            <person name="Yang L."/>
            <person name="Zimmer A.D."/>
            <person name="Zhu Q."/>
            <person name="Mitros T."/>
            <person name="Hellsten U."/>
            <person name="Loque D."/>
            <person name="Otillar R."/>
            <person name="Salamov A."/>
            <person name="Schmutz J."/>
            <person name="Shapiro H."/>
            <person name="Lindquist E."/>
            <person name="Lucas S."/>
            <person name="Rokhsar D."/>
            <person name="Grigoriev I.V."/>
        </authorList>
    </citation>
    <scope>NUCLEOTIDE SEQUENCE [LARGE SCALE GENOMIC DNA]</scope>
</reference>
<keyword evidence="7" id="KW-1185">Reference proteome</keyword>
<feature type="compositionally biased region" description="Polar residues" evidence="4">
    <location>
        <begin position="605"/>
        <end position="618"/>
    </location>
</feature>
<dbReference type="CDD" id="cd02576">
    <property type="entry name" value="PseudoU_synth_ScPUS7"/>
    <property type="match status" value="1"/>
</dbReference>
<feature type="compositionally biased region" description="Basic and acidic residues" evidence="4">
    <location>
        <begin position="167"/>
        <end position="184"/>
    </location>
</feature>
<dbReference type="GO" id="GO:0009982">
    <property type="term" value="F:pseudouridine synthase activity"/>
    <property type="evidence" value="ECO:0000318"/>
    <property type="project" value="GO_Central"/>
</dbReference>
<feature type="region of interest" description="Disordered" evidence="4">
    <location>
        <begin position="596"/>
        <end position="618"/>
    </location>
</feature>
<dbReference type="FunCoup" id="D8R301">
    <property type="interactions" value="4038"/>
</dbReference>
<dbReference type="Gene3D" id="3.30.2350.20">
    <property type="entry name" value="TruD, catalytic domain"/>
    <property type="match status" value="2"/>
</dbReference>
<dbReference type="PIRSF" id="PIRSF037016">
    <property type="entry name" value="Pseudouridin_synth_euk_prd"/>
    <property type="match status" value="1"/>
</dbReference>
<proteinExistence type="inferred from homology"/>
<dbReference type="Proteomes" id="UP000001514">
    <property type="component" value="Unassembled WGS sequence"/>
</dbReference>
<sequence length="660" mass="73556">MEEKDVGILCFANSFPGFRAVLKQRYSDFIVNEVDLDGNVVRLTSLTAPPEDETRSEAAAAEFSVASYEAQLDAFKELAGEENARIVKQLLDKISPEQADDGNALVETLTPNEDKGSRTKVHAFFRERMPMLITDTVADNRIRVRYGGGSASDDRAGKRNRSWKGKRGYESKRQRQDGDKFDRRAGNYWPADRHKFCQFYLYKENKTTQSALMIVAQKIGVKAKNMGFAGTKDKRAVTTQRVTVYKHSATQLAALNKSLFGIKLGNFSYVEKGLVLGELSGNRFNVILRDVVAESENAIKEAAEGMGNSGFINYYGLQRFGSCGVPTHAIGAKLLQGDWKTAVDLILQEREGDQQAAEESRKIFKTAGPAEALKLMPHHMIAERAILLGLKKDPANYLQAIQNIPRPMRMMYVHSYQSYLWNSAASARIQKYGNPLLSFSNGVKDVAFTGVDAVVEGDLVYCQEDEISKEAGKDDVELEDLVDTDVLEDDARMELARPSRKKVKHVTAEDIALKKYAITDVVLPLVGSTTVYPSNDVADVYNKITKMESIDLKSCTHNVKEFSVEYLTGAYRNLLVKPIDFEWRLSSYSDSRNPLTKTDMDLLQDPSTSLPEEDANSTQGPSLLALQLQFTLPTSAYATMAIREVMKMSTSVSLHKLLSQ</sequence>
<dbReference type="GO" id="GO:0008033">
    <property type="term" value="P:tRNA processing"/>
    <property type="evidence" value="ECO:0007669"/>
    <property type="project" value="UniProtKB-KW"/>
</dbReference>
<dbReference type="EMBL" id="GL377571">
    <property type="protein sequence ID" value="EFJ33192.1"/>
    <property type="molecule type" value="Genomic_DNA"/>
</dbReference>
<evidence type="ECO:0000259" key="5">
    <source>
        <dbReference type="PROSITE" id="PS50984"/>
    </source>
</evidence>